<feature type="compositionally biased region" description="Polar residues" evidence="15">
    <location>
        <begin position="564"/>
        <end position="576"/>
    </location>
</feature>
<evidence type="ECO:0000256" key="12">
    <source>
        <dbReference type="ARBA" id="ARBA00023237"/>
    </source>
</evidence>
<dbReference type="Gene3D" id="2.40.170.20">
    <property type="entry name" value="TonB-dependent receptor, beta-barrel domain"/>
    <property type="match status" value="1"/>
</dbReference>
<dbReference type="OrthoDB" id="9764669at2"/>
<dbReference type="InterPro" id="IPR010949">
    <property type="entry name" value="TonB_Hb/transfer/lactofer_rcpt"/>
</dbReference>
<evidence type="ECO:0000256" key="9">
    <source>
        <dbReference type="ARBA" id="ARBA00023077"/>
    </source>
</evidence>
<evidence type="ECO:0000256" key="14">
    <source>
        <dbReference type="RuleBase" id="RU003357"/>
    </source>
</evidence>
<evidence type="ECO:0000256" key="1">
    <source>
        <dbReference type="ARBA" id="ARBA00004571"/>
    </source>
</evidence>
<evidence type="ECO:0000256" key="13">
    <source>
        <dbReference type="PROSITE-ProRule" id="PRU01360"/>
    </source>
</evidence>
<keyword evidence="7" id="KW-0732">Signal</keyword>
<reference evidence="17 18" key="1">
    <citation type="submission" date="2017-05" db="EMBL/GenBank/DDBJ databases">
        <title>Complete and WGS of Bordetella genogroups.</title>
        <authorList>
            <person name="Spilker T."/>
            <person name="LiPuma J."/>
        </authorList>
    </citation>
    <scope>NUCLEOTIDE SEQUENCE [LARGE SCALE GENOMIC DNA]</scope>
    <source>
        <strain evidence="17 18">AU17610</strain>
    </source>
</reference>
<evidence type="ECO:0000256" key="5">
    <source>
        <dbReference type="ARBA" id="ARBA00022496"/>
    </source>
</evidence>
<keyword evidence="8" id="KW-0408">Iron</keyword>
<dbReference type="GO" id="GO:0044718">
    <property type="term" value="P:siderophore transmembrane transport"/>
    <property type="evidence" value="ECO:0007669"/>
    <property type="project" value="TreeGrafter"/>
</dbReference>
<keyword evidence="4 13" id="KW-1134">Transmembrane beta strand</keyword>
<dbReference type="Gene3D" id="2.170.130.10">
    <property type="entry name" value="TonB-dependent receptor, plug domain"/>
    <property type="match status" value="1"/>
</dbReference>
<comment type="subcellular location">
    <subcellularLocation>
        <location evidence="1 13">Cell outer membrane</location>
        <topology evidence="1 13">Multi-pass membrane protein</topology>
    </subcellularLocation>
</comment>
<feature type="compositionally biased region" description="Low complexity" evidence="15">
    <location>
        <begin position="577"/>
        <end position="586"/>
    </location>
</feature>
<proteinExistence type="inferred from homology"/>
<evidence type="ECO:0000313" key="18">
    <source>
        <dbReference type="Proteomes" id="UP000217005"/>
    </source>
</evidence>
<dbReference type="PANTHER" id="PTHR30069">
    <property type="entry name" value="TONB-DEPENDENT OUTER MEMBRANE RECEPTOR"/>
    <property type="match status" value="1"/>
</dbReference>
<dbReference type="Pfam" id="PF07715">
    <property type="entry name" value="Plug"/>
    <property type="match status" value="1"/>
</dbReference>
<dbReference type="CDD" id="cd01347">
    <property type="entry name" value="ligand_gated_channel"/>
    <property type="match status" value="1"/>
</dbReference>
<sequence length="864" mass="93385">MAHAPITVLPGARRALPQALGAALYAVALAAPLLVFGAAAQAQPAAADAARSFQIPAGEVGEALARFADAAGVTVLYQPESVAGRRSPGLSGSFGVAEGLRRLLAGSDLSARQQGDGTFVVQPAGDGAVTQLAPVMVEGAAPRQEPAWVSATTRRQLDATQSRSWSDVGKRLDPGVSFNRQNNSINIRGLDENRVVTRIDGIRLPYLDDGARGVKGGLDAVDFNTLSRLDIVRGADSTSAGSGALGGAANLSTLNPSDLLSDGRRFGALTKTDYDTADSSWGSTAALAGLVQDNTSWLLQAGMRRGHALDNRADKGGYGASRSEPTPEDYLQTNFLFKLQQKVDGGHRFGLTGEYFKRHVDQDSMWEQGAGTSYLYGQNSTIKNTRRERVSLDYSYVAPEAGGLVDRATAVVYWQRMQLENSLEGVRGRDARASIIPGDPFRYGFPSGDYGRSNSIQESLFGVSGEAQRRFDGAVAQTVTLGAEWVGNRTRQYSDGYDNCPTIPAGLPAPFGPRSCDMLHTNQSDMPHVKGSQFALWAQDEFAFADGRYTLTPALRYDHYEQKPQGSESYDSNVNASSGLPPSSSGGRFSPRLLGAWKAAEAVTLYAQYGYAYRAPSASELYTNYGGAGTYLRVGNPYLKPETSKGWELGGKFGDDALGGSLSFFDNRYQNFIDKQVPLDAGSPQWQPGWAAQYPLGVTGAVNRARVRIYGAEAAGQWRFAPGWRTWGSVAWAVGRDQDTRQYLNSVPALKGIIGLGYEREQWGVDAMFTAAMRRTKVEYPQGTAEQPDADFKAPGYGVVDLSAYWRPATVKGMQFQVGVYNLFDKKYWEAINVPTAGAAQTVRPVDWYTEPGRSLRVTFTYQY</sequence>
<protein>
    <submittedName>
        <fullName evidence="17">TonB-dependent receptor</fullName>
    </submittedName>
</protein>
<evidence type="ECO:0000256" key="2">
    <source>
        <dbReference type="ARBA" id="ARBA00009810"/>
    </source>
</evidence>
<feature type="domain" description="Secretin/TonB short N-terminal" evidence="16">
    <location>
        <begin position="73"/>
        <end position="124"/>
    </location>
</feature>
<evidence type="ECO:0000256" key="6">
    <source>
        <dbReference type="ARBA" id="ARBA00022692"/>
    </source>
</evidence>
<dbReference type="PANTHER" id="PTHR30069:SF29">
    <property type="entry name" value="HEMOGLOBIN AND HEMOGLOBIN-HAPTOGLOBIN-BINDING PROTEIN 1-RELATED"/>
    <property type="match status" value="1"/>
</dbReference>
<evidence type="ECO:0000256" key="3">
    <source>
        <dbReference type="ARBA" id="ARBA00022448"/>
    </source>
</evidence>
<dbReference type="InterPro" id="IPR037066">
    <property type="entry name" value="Plug_dom_sf"/>
</dbReference>
<dbReference type="Proteomes" id="UP000217005">
    <property type="component" value="Unassembled WGS sequence"/>
</dbReference>
<keyword evidence="3 13" id="KW-0813">Transport</keyword>
<dbReference type="Gene3D" id="3.55.50.30">
    <property type="match status" value="1"/>
</dbReference>
<dbReference type="SUPFAM" id="SSF56935">
    <property type="entry name" value="Porins"/>
    <property type="match status" value="1"/>
</dbReference>
<dbReference type="SMART" id="SM00965">
    <property type="entry name" value="STN"/>
    <property type="match status" value="1"/>
</dbReference>
<dbReference type="EMBL" id="NEVL01000004">
    <property type="protein sequence ID" value="OZI32689.1"/>
    <property type="molecule type" value="Genomic_DNA"/>
</dbReference>
<comment type="similarity">
    <text evidence="2 13 14">Belongs to the TonB-dependent receptor family.</text>
</comment>
<keyword evidence="12 13" id="KW-0998">Cell outer membrane</keyword>
<dbReference type="InterPro" id="IPR036942">
    <property type="entry name" value="Beta-barrel_TonB_sf"/>
</dbReference>
<evidence type="ECO:0000256" key="8">
    <source>
        <dbReference type="ARBA" id="ARBA00023004"/>
    </source>
</evidence>
<organism evidence="17 18">
    <name type="scientific">Bordetella genomosp. 1</name>
    <dbReference type="NCBI Taxonomy" id="1395607"/>
    <lineage>
        <taxon>Bacteria</taxon>
        <taxon>Pseudomonadati</taxon>
        <taxon>Pseudomonadota</taxon>
        <taxon>Betaproteobacteria</taxon>
        <taxon>Burkholderiales</taxon>
        <taxon>Alcaligenaceae</taxon>
        <taxon>Bordetella</taxon>
    </lineage>
</organism>
<dbReference type="InterPro" id="IPR012910">
    <property type="entry name" value="Plug_dom"/>
</dbReference>
<feature type="region of interest" description="Disordered" evidence="15">
    <location>
        <begin position="563"/>
        <end position="586"/>
    </location>
</feature>
<dbReference type="InterPro" id="IPR011662">
    <property type="entry name" value="Secretin/TonB_short_N"/>
</dbReference>
<name>A0A261S5P9_9BORD</name>
<dbReference type="GO" id="GO:0015344">
    <property type="term" value="F:siderophore uptake transmembrane transporter activity"/>
    <property type="evidence" value="ECO:0007669"/>
    <property type="project" value="TreeGrafter"/>
</dbReference>
<dbReference type="RefSeq" id="WP_094827688.1">
    <property type="nucleotide sequence ID" value="NZ_NEVL01000004.1"/>
</dbReference>
<evidence type="ECO:0000256" key="11">
    <source>
        <dbReference type="ARBA" id="ARBA00023170"/>
    </source>
</evidence>
<accession>A0A261S5P9</accession>
<evidence type="ECO:0000259" key="16">
    <source>
        <dbReference type="SMART" id="SM00965"/>
    </source>
</evidence>
<keyword evidence="6 13" id="KW-0812">Transmembrane</keyword>
<gene>
    <name evidence="17" type="ORF">CEG14_17435</name>
</gene>
<keyword evidence="5" id="KW-0406">Ion transport</keyword>
<comment type="caution">
    <text evidence="17">The sequence shown here is derived from an EMBL/GenBank/DDBJ whole genome shotgun (WGS) entry which is preliminary data.</text>
</comment>
<dbReference type="GO" id="GO:0009279">
    <property type="term" value="C:cell outer membrane"/>
    <property type="evidence" value="ECO:0007669"/>
    <property type="project" value="UniProtKB-SubCell"/>
</dbReference>
<dbReference type="InterPro" id="IPR011276">
    <property type="entry name" value="TonB_haem/Hb_rcpt"/>
</dbReference>
<dbReference type="NCBIfam" id="TIGR01786">
    <property type="entry name" value="TonB-hemlactrns"/>
    <property type="match status" value="1"/>
</dbReference>
<evidence type="ECO:0000313" key="17">
    <source>
        <dbReference type="EMBL" id="OZI32689.1"/>
    </source>
</evidence>
<keyword evidence="10 13" id="KW-0472">Membrane</keyword>
<keyword evidence="9 14" id="KW-0798">TonB box</keyword>
<evidence type="ECO:0000256" key="7">
    <source>
        <dbReference type="ARBA" id="ARBA00022729"/>
    </source>
</evidence>
<keyword evidence="5" id="KW-0410">Iron transport</keyword>
<dbReference type="Pfam" id="PF07660">
    <property type="entry name" value="STN"/>
    <property type="match status" value="1"/>
</dbReference>
<keyword evidence="11 17" id="KW-0675">Receptor</keyword>
<dbReference type="GO" id="GO:0015232">
    <property type="term" value="F:heme transmembrane transporter activity"/>
    <property type="evidence" value="ECO:0007669"/>
    <property type="project" value="InterPro"/>
</dbReference>
<evidence type="ECO:0000256" key="4">
    <source>
        <dbReference type="ARBA" id="ARBA00022452"/>
    </source>
</evidence>
<evidence type="ECO:0000256" key="10">
    <source>
        <dbReference type="ARBA" id="ARBA00023136"/>
    </source>
</evidence>
<dbReference type="AlphaFoldDB" id="A0A261S5P9"/>
<dbReference type="InterPro" id="IPR039426">
    <property type="entry name" value="TonB-dep_rcpt-like"/>
</dbReference>
<dbReference type="PROSITE" id="PS52016">
    <property type="entry name" value="TONB_DEPENDENT_REC_3"/>
    <property type="match status" value="1"/>
</dbReference>
<dbReference type="InterPro" id="IPR000531">
    <property type="entry name" value="Beta-barrel_TonB"/>
</dbReference>
<dbReference type="NCBIfam" id="TIGR01785">
    <property type="entry name" value="TonB-hemin"/>
    <property type="match status" value="1"/>
</dbReference>
<evidence type="ECO:0000256" key="15">
    <source>
        <dbReference type="SAM" id="MobiDB-lite"/>
    </source>
</evidence>
<dbReference type="Pfam" id="PF00593">
    <property type="entry name" value="TonB_dep_Rec_b-barrel"/>
    <property type="match status" value="1"/>
</dbReference>